<dbReference type="GO" id="GO:0046654">
    <property type="term" value="P:tetrahydrofolate biosynthetic process"/>
    <property type="evidence" value="ECO:0007669"/>
    <property type="project" value="InterPro"/>
</dbReference>
<keyword evidence="5 8" id="KW-0521">NADP</keyword>
<evidence type="ECO:0000256" key="6">
    <source>
        <dbReference type="ARBA" id="ARBA00023002"/>
    </source>
</evidence>
<evidence type="ECO:0000256" key="2">
    <source>
        <dbReference type="ARBA" id="ARBA00009539"/>
    </source>
</evidence>
<evidence type="ECO:0000259" key="10">
    <source>
        <dbReference type="PROSITE" id="PS51330"/>
    </source>
</evidence>
<evidence type="ECO:0000313" key="12">
    <source>
        <dbReference type="Proteomes" id="UP000219922"/>
    </source>
</evidence>
<dbReference type="GO" id="GO:0070401">
    <property type="term" value="F:NADP+ binding"/>
    <property type="evidence" value="ECO:0007669"/>
    <property type="project" value="UniProtKB-ARBA"/>
</dbReference>
<dbReference type="CDD" id="cd00209">
    <property type="entry name" value="DHFR"/>
    <property type="match status" value="1"/>
</dbReference>
<evidence type="ECO:0000256" key="5">
    <source>
        <dbReference type="ARBA" id="ARBA00022857"/>
    </source>
</evidence>
<evidence type="ECO:0000256" key="3">
    <source>
        <dbReference type="ARBA" id="ARBA00012856"/>
    </source>
</evidence>
<dbReference type="Proteomes" id="UP000219922">
    <property type="component" value="Unassembled WGS sequence"/>
</dbReference>
<evidence type="ECO:0000256" key="9">
    <source>
        <dbReference type="RuleBase" id="RU004474"/>
    </source>
</evidence>
<dbReference type="GO" id="GO:0046655">
    <property type="term" value="P:folic acid metabolic process"/>
    <property type="evidence" value="ECO:0007669"/>
    <property type="project" value="TreeGrafter"/>
</dbReference>
<dbReference type="PANTHER" id="PTHR48069">
    <property type="entry name" value="DIHYDROFOLATE REDUCTASE"/>
    <property type="match status" value="1"/>
</dbReference>
<evidence type="ECO:0000256" key="8">
    <source>
        <dbReference type="PIRNR" id="PIRNR000194"/>
    </source>
</evidence>
<comment type="pathway">
    <text evidence="1 8">Cofactor biosynthesis; tetrahydrofolate biosynthesis; 5,6,7,8-tetrahydrofolate from 7,8-dihydrofolate: step 1/1.</text>
</comment>
<dbReference type="GO" id="GO:0006730">
    <property type="term" value="P:one-carbon metabolic process"/>
    <property type="evidence" value="ECO:0007669"/>
    <property type="project" value="UniProtKB-KW"/>
</dbReference>
<name>A0A9X6SRJ4_BACCE</name>
<dbReference type="PROSITE" id="PS00075">
    <property type="entry name" value="DHFR_1"/>
    <property type="match status" value="1"/>
</dbReference>
<organism evidence="11 12">
    <name type="scientific">Bacillus cereus</name>
    <dbReference type="NCBI Taxonomy" id="1396"/>
    <lineage>
        <taxon>Bacteria</taxon>
        <taxon>Bacillati</taxon>
        <taxon>Bacillota</taxon>
        <taxon>Bacilli</taxon>
        <taxon>Bacillales</taxon>
        <taxon>Bacillaceae</taxon>
        <taxon>Bacillus</taxon>
        <taxon>Bacillus cereus group</taxon>
    </lineage>
</organism>
<dbReference type="AlphaFoldDB" id="A0A9X6SRJ4"/>
<evidence type="ECO:0000256" key="1">
    <source>
        <dbReference type="ARBA" id="ARBA00004903"/>
    </source>
</evidence>
<dbReference type="EC" id="1.5.1.3" evidence="3 8"/>
<dbReference type="InterPro" id="IPR024072">
    <property type="entry name" value="DHFR-like_dom_sf"/>
</dbReference>
<dbReference type="SUPFAM" id="SSF53597">
    <property type="entry name" value="Dihydrofolate reductase-like"/>
    <property type="match status" value="1"/>
</dbReference>
<proteinExistence type="inferred from homology"/>
<dbReference type="GO" id="GO:0004146">
    <property type="term" value="F:dihydrofolate reductase activity"/>
    <property type="evidence" value="ECO:0007669"/>
    <property type="project" value="UniProtKB-EC"/>
</dbReference>
<accession>A0A9X6SRJ4</accession>
<keyword evidence="4 8" id="KW-0554">One-carbon metabolism</keyword>
<dbReference type="GO" id="GO:0046452">
    <property type="term" value="P:dihydrofolate metabolic process"/>
    <property type="evidence" value="ECO:0007669"/>
    <property type="project" value="TreeGrafter"/>
</dbReference>
<dbReference type="GO" id="GO:0005829">
    <property type="term" value="C:cytosol"/>
    <property type="evidence" value="ECO:0007669"/>
    <property type="project" value="TreeGrafter"/>
</dbReference>
<dbReference type="InterPro" id="IPR017925">
    <property type="entry name" value="DHFR_CS"/>
</dbReference>
<dbReference type="InterPro" id="IPR001796">
    <property type="entry name" value="DHFR_dom"/>
</dbReference>
<dbReference type="PRINTS" id="PR00070">
    <property type="entry name" value="DHFR"/>
</dbReference>
<comment type="function">
    <text evidence="7 8">Key enzyme in folate metabolism. Catalyzes an essential reaction for de novo glycine and purine synthesis, and for DNA precursor synthesis.</text>
</comment>
<evidence type="ECO:0000256" key="4">
    <source>
        <dbReference type="ARBA" id="ARBA00022563"/>
    </source>
</evidence>
<comment type="similarity">
    <text evidence="2 8 9">Belongs to the dihydrofolate reductase family.</text>
</comment>
<sequence length="162" mass="18590">MSFSIIVATSKNGVIGVDNQLPWHLPQDLNYFKKQTTGKTVIMGRKTFESIGKPLPNRHNIILTRDQNYKPEGVTVFTDIHKLIESLSNNEEHMVMGGGEIYKLFLPFVDKIYQTLIDVELEGDTRFFVPENFKPVDEEIHKDGKINNSEGVQYSFNTLIRM</sequence>
<comment type="caution">
    <text evidence="11">The sequence shown here is derived from an EMBL/GenBank/DDBJ whole genome shotgun (WGS) entry which is preliminary data.</text>
</comment>
<dbReference type="FunFam" id="3.40.430.10:FF:000001">
    <property type="entry name" value="Dihydrofolate reductase"/>
    <property type="match status" value="1"/>
</dbReference>
<dbReference type="EMBL" id="NVMX01000334">
    <property type="protein sequence ID" value="PDZ93898.1"/>
    <property type="molecule type" value="Genomic_DNA"/>
</dbReference>
<comment type="catalytic activity">
    <reaction evidence="8">
        <text>(6S)-5,6,7,8-tetrahydrofolate + NADP(+) = 7,8-dihydrofolate + NADPH + H(+)</text>
        <dbReference type="Rhea" id="RHEA:15009"/>
        <dbReference type="ChEBI" id="CHEBI:15378"/>
        <dbReference type="ChEBI" id="CHEBI:57451"/>
        <dbReference type="ChEBI" id="CHEBI:57453"/>
        <dbReference type="ChEBI" id="CHEBI:57783"/>
        <dbReference type="ChEBI" id="CHEBI:58349"/>
        <dbReference type="EC" id="1.5.1.3"/>
    </reaction>
</comment>
<keyword evidence="6 8" id="KW-0560">Oxidoreductase</keyword>
<dbReference type="PIRSF" id="PIRSF000194">
    <property type="entry name" value="DHFR"/>
    <property type="match status" value="1"/>
</dbReference>
<evidence type="ECO:0000256" key="7">
    <source>
        <dbReference type="ARBA" id="ARBA00025067"/>
    </source>
</evidence>
<dbReference type="InterPro" id="IPR012259">
    <property type="entry name" value="DHFR"/>
</dbReference>
<feature type="domain" description="DHFR" evidence="10">
    <location>
        <begin position="2"/>
        <end position="161"/>
    </location>
</feature>
<evidence type="ECO:0000313" key="11">
    <source>
        <dbReference type="EMBL" id="PDZ93898.1"/>
    </source>
</evidence>
<dbReference type="Gene3D" id="3.40.430.10">
    <property type="entry name" value="Dihydrofolate Reductase, subunit A"/>
    <property type="match status" value="1"/>
</dbReference>
<dbReference type="Pfam" id="PF00186">
    <property type="entry name" value="DHFR_1"/>
    <property type="match status" value="1"/>
</dbReference>
<gene>
    <name evidence="11" type="ORF">CON36_36745</name>
</gene>
<dbReference type="PANTHER" id="PTHR48069:SF3">
    <property type="entry name" value="DIHYDROFOLATE REDUCTASE"/>
    <property type="match status" value="1"/>
</dbReference>
<dbReference type="PROSITE" id="PS51330">
    <property type="entry name" value="DHFR_2"/>
    <property type="match status" value="1"/>
</dbReference>
<reference evidence="11 12" key="1">
    <citation type="submission" date="2017-09" db="EMBL/GenBank/DDBJ databases">
        <title>Large-scale bioinformatics analysis of Bacillus genomes uncovers conserved roles of natural products in bacterial physiology.</title>
        <authorList>
            <consortium name="Agbiome Team Llc"/>
            <person name="Bleich R.M."/>
            <person name="Grubbs K.J."/>
            <person name="Santa Maria K.C."/>
            <person name="Allen S.E."/>
            <person name="Farag S."/>
            <person name="Shank E.A."/>
            <person name="Bowers A."/>
        </authorList>
    </citation>
    <scope>NUCLEOTIDE SEQUENCE [LARGE SCALE GENOMIC DNA]</scope>
    <source>
        <strain evidence="11 12">AFS092789</strain>
    </source>
</reference>
<protein>
    <recommendedName>
        <fullName evidence="3 8">Dihydrofolate reductase</fullName>
        <ecNumber evidence="3 8">1.5.1.3</ecNumber>
    </recommendedName>
</protein>
<dbReference type="RefSeq" id="WP_098007464.1">
    <property type="nucleotide sequence ID" value="NZ_NUJB01000041.1"/>
</dbReference>